<gene>
    <name evidence="2" type="ORF">DD235_03980</name>
</gene>
<sequence>MRPLPNWPYPFWIAHRGGGRLAPENTLAAMRTAARLDYCMVEFDAKLSRDNHVILLHDDTLARTTGDARPAAQVDYLDLARLDAGAWFASEFAGEPVPLLEWIARHNLANGIACNIEIKPCPDRETETGTLVAREALRLWDGATPPPLLSSFAEAALEAARAEAPTLPRALLLENLPADWRLRAARLECIAIHLDAQWLDARVIADIHAAGLRAVAWTVNDPEQARALARWGVDGIVTDALDSMAVQQA</sequence>
<comment type="caution">
    <text evidence="2">The sequence shown here is derived from an EMBL/GenBank/DDBJ whole genome shotgun (WGS) entry which is preliminary data.</text>
</comment>
<dbReference type="InterPro" id="IPR017946">
    <property type="entry name" value="PLC-like_Pdiesterase_TIM-brl"/>
</dbReference>
<protein>
    <submittedName>
        <fullName evidence="2">Glycerophosphodiester phosphodiesterase</fullName>
    </submittedName>
</protein>
<proteinExistence type="predicted"/>
<dbReference type="PANTHER" id="PTHR46211:SF1">
    <property type="entry name" value="GLYCEROPHOSPHODIESTER PHOSPHODIESTERASE, CYTOPLASMIC"/>
    <property type="match status" value="1"/>
</dbReference>
<dbReference type="Pfam" id="PF03009">
    <property type="entry name" value="GDPD"/>
    <property type="match status" value="1"/>
</dbReference>
<dbReference type="AlphaFoldDB" id="A0A2V1K8L9"/>
<dbReference type="SUPFAM" id="SSF51695">
    <property type="entry name" value="PLC-like phosphodiesterases"/>
    <property type="match status" value="1"/>
</dbReference>
<name>A0A2V1K8L9_9BURK</name>
<dbReference type="GO" id="GO:0006629">
    <property type="term" value="P:lipid metabolic process"/>
    <property type="evidence" value="ECO:0007669"/>
    <property type="project" value="InterPro"/>
</dbReference>
<dbReference type="EMBL" id="QETA01000001">
    <property type="protein sequence ID" value="PWF25312.1"/>
    <property type="molecule type" value="Genomic_DNA"/>
</dbReference>
<dbReference type="GO" id="GO:0008081">
    <property type="term" value="F:phosphoric diester hydrolase activity"/>
    <property type="evidence" value="ECO:0007669"/>
    <property type="project" value="InterPro"/>
</dbReference>
<keyword evidence="3" id="KW-1185">Reference proteome</keyword>
<accession>A0A2V1K8L9</accession>
<dbReference type="NCBIfam" id="NF006989">
    <property type="entry name" value="PRK09454.1"/>
    <property type="match status" value="1"/>
</dbReference>
<dbReference type="PROSITE" id="PS51704">
    <property type="entry name" value="GP_PDE"/>
    <property type="match status" value="1"/>
</dbReference>
<evidence type="ECO:0000313" key="3">
    <source>
        <dbReference type="Proteomes" id="UP000245212"/>
    </source>
</evidence>
<feature type="domain" description="GP-PDE" evidence="1">
    <location>
        <begin position="10"/>
        <end position="248"/>
    </location>
</feature>
<evidence type="ECO:0000313" key="2">
    <source>
        <dbReference type="EMBL" id="PWF25312.1"/>
    </source>
</evidence>
<evidence type="ECO:0000259" key="1">
    <source>
        <dbReference type="PROSITE" id="PS51704"/>
    </source>
</evidence>
<dbReference type="PANTHER" id="PTHR46211">
    <property type="entry name" value="GLYCEROPHOSPHORYL DIESTER PHOSPHODIESTERASE"/>
    <property type="match status" value="1"/>
</dbReference>
<organism evidence="2 3">
    <name type="scientific">Corticimicrobacter populi</name>
    <dbReference type="NCBI Taxonomy" id="2175229"/>
    <lineage>
        <taxon>Bacteria</taxon>
        <taxon>Pseudomonadati</taxon>
        <taxon>Pseudomonadota</taxon>
        <taxon>Betaproteobacteria</taxon>
        <taxon>Burkholderiales</taxon>
        <taxon>Alcaligenaceae</taxon>
        <taxon>Corticimicrobacter</taxon>
    </lineage>
</organism>
<dbReference type="RefSeq" id="WP_109060713.1">
    <property type="nucleotide sequence ID" value="NZ_QETA01000001.1"/>
</dbReference>
<dbReference type="Gene3D" id="3.20.20.190">
    <property type="entry name" value="Phosphatidylinositol (PI) phosphodiesterase"/>
    <property type="match status" value="1"/>
</dbReference>
<dbReference type="InterPro" id="IPR030395">
    <property type="entry name" value="GP_PDE_dom"/>
</dbReference>
<dbReference type="Proteomes" id="UP000245212">
    <property type="component" value="Unassembled WGS sequence"/>
</dbReference>
<reference evidence="3" key="1">
    <citation type="submission" date="2018-05" db="EMBL/GenBank/DDBJ databases">
        <authorList>
            <person name="Li Y."/>
        </authorList>
    </citation>
    <scope>NUCLEOTIDE SEQUENCE [LARGE SCALE GENOMIC DNA]</scope>
    <source>
        <strain evidence="3">3d-2-2</strain>
    </source>
</reference>